<evidence type="ECO:0000256" key="5">
    <source>
        <dbReference type="ARBA" id="ARBA00022490"/>
    </source>
</evidence>
<reference evidence="11 12" key="2">
    <citation type="submission" date="2019-09" db="EMBL/GenBank/DDBJ databases">
        <authorList>
            <person name="Jin C."/>
        </authorList>
    </citation>
    <scope>NUCLEOTIDE SEQUENCE [LARGE SCALE GENOMIC DNA]</scope>
    <source>
        <strain evidence="11 12">AN110305</strain>
    </source>
</reference>
<reference evidence="11 12" key="1">
    <citation type="submission" date="2019-09" db="EMBL/GenBank/DDBJ databases">
        <title>Goodfellowia gen. nov., a new genus of the Pseudonocardineae related to Actinoalloteichus, containing Goodfellowia coeruleoviolacea gen. nov., comb. nov. gen. nov., comb. nov.</title>
        <authorList>
            <person name="Labeda D."/>
        </authorList>
    </citation>
    <scope>NUCLEOTIDE SEQUENCE [LARGE SCALE GENOMIC DNA]</scope>
    <source>
        <strain evidence="11 12">AN110305</strain>
    </source>
</reference>
<evidence type="ECO:0000256" key="3">
    <source>
        <dbReference type="ARBA" id="ARBA00004496"/>
    </source>
</evidence>
<keyword evidence="12" id="KW-1185">Reference proteome</keyword>
<dbReference type="FunFam" id="3.40.630.20:FF:000001">
    <property type="entry name" value="Pyrrolidone-carboxylate peptidase"/>
    <property type="match status" value="1"/>
</dbReference>
<evidence type="ECO:0000256" key="10">
    <source>
        <dbReference type="PROSITE-ProRule" id="PRU10077"/>
    </source>
</evidence>
<evidence type="ECO:0000256" key="8">
    <source>
        <dbReference type="ARBA" id="ARBA00022807"/>
    </source>
</evidence>
<dbReference type="Proteomes" id="UP000323454">
    <property type="component" value="Unassembled WGS sequence"/>
</dbReference>
<evidence type="ECO:0000256" key="1">
    <source>
        <dbReference type="ARBA" id="ARBA00001770"/>
    </source>
</evidence>
<dbReference type="GO" id="GO:0016920">
    <property type="term" value="F:pyroglutamyl-peptidase activity"/>
    <property type="evidence" value="ECO:0007669"/>
    <property type="project" value="UniProtKB-UniRule"/>
</dbReference>
<dbReference type="InterPro" id="IPR016125">
    <property type="entry name" value="Peptidase_C15-like"/>
</dbReference>
<dbReference type="PANTHER" id="PTHR23402:SF1">
    <property type="entry name" value="PYROGLUTAMYL-PEPTIDASE I"/>
    <property type="match status" value="1"/>
</dbReference>
<dbReference type="InterPro" id="IPR029762">
    <property type="entry name" value="PGP-I_bact-type"/>
</dbReference>
<comment type="subunit">
    <text evidence="9">Homotetramer.</text>
</comment>
<comment type="subcellular location">
    <subcellularLocation>
        <location evidence="3 9">Cytoplasm</location>
    </subcellularLocation>
</comment>
<accession>A0A5B2XEY7</accession>
<evidence type="ECO:0000313" key="11">
    <source>
        <dbReference type="EMBL" id="KAA2262327.1"/>
    </source>
</evidence>
<dbReference type="SUPFAM" id="SSF53182">
    <property type="entry name" value="Pyrrolidone carboxyl peptidase (pyroglutamate aminopeptidase)"/>
    <property type="match status" value="1"/>
</dbReference>
<dbReference type="HAMAP" id="MF_00417">
    <property type="entry name" value="Pyrrolid_peptidase"/>
    <property type="match status" value="1"/>
</dbReference>
<gene>
    <name evidence="9 11" type="primary">pcp</name>
    <name evidence="11" type="ORF">F0L68_13735</name>
</gene>
<proteinExistence type="inferred from homology"/>
<comment type="function">
    <text evidence="2 9">Removes 5-oxoproline from various penultimate amino acid residues except L-proline.</text>
</comment>
<dbReference type="NCBIfam" id="NF009676">
    <property type="entry name" value="PRK13197.1"/>
    <property type="match status" value="1"/>
</dbReference>
<sequence length="216" mass="22082">MPTVLLTGFEPFDGEKVNPAWEAVAALAAERPAGVEIATAQLPCVFDGSIEALRAAIVEHRPELVVAVGQAGGRAVVTPELVAVNVRDARIPDNSGAQPVDVPVVDGGPAAYLSTLPVKACVAAIRAAGVPAALSHTAGTFVCNHIFYGLMHLLATEFPGVRGGFTHVPYLPEQVAALGLDRPSMALRTITDGLAALVGTALATTEDLAVTGGALH</sequence>
<comment type="caution">
    <text evidence="11">The sequence shown here is derived from an EMBL/GenBank/DDBJ whole genome shotgun (WGS) entry which is preliminary data.</text>
</comment>
<evidence type="ECO:0000256" key="7">
    <source>
        <dbReference type="ARBA" id="ARBA00022801"/>
    </source>
</evidence>
<dbReference type="PRINTS" id="PR00706">
    <property type="entry name" value="PYROGLUPTASE"/>
</dbReference>
<dbReference type="GO" id="GO:0006508">
    <property type="term" value="P:proteolysis"/>
    <property type="evidence" value="ECO:0007669"/>
    <property type="project" value="UniProtKB-KW"/>
</dbReference>
<dbReference type="Pfam" id="PF01470">
    <property type="entry name" value="Peptidase_C15"/>
    <property type="match status" value="1"/>
</dbReference>
<dbReference type="GO" id="GO:0005829">
    <property type="term" value="C:cytosol"/>
    <property type="evidence" value="ECO:0007669"/>
    <property type="project" value="InterPro"/>
</dbReference>
<feature type="active site" evidence="9">
    <location>
        <position position="80"/>
    </location>
</feature>
<dbReference type="CDD" id="cd00501">
    <property type="entry name" value="Peptidase_C15"/>
    <property type="match status" value="1"/>
</dbReference>
<feature type="active site" evidence="9">
    <location>
        <position position="167"/>
    </location>
</feature>
<feature type="active site" evidence="9 10">
    <location>
        <position position="143"/>
    </location>
</feature>
<dbReference type="NCBIfam" id="TIGR00504">
    <property type="entry name" value="pyro_pdase"/>
    <property type="match status" value="1"/>
</dbReference>
<evidence type="ECO:0000256" key="6">
    <source>
        <dbReference type="ARBA" id="ARBA00022670"/>
    </source>
</evidence>
<evidence type="ECO:0000313" key="12">
    <source>
        <dbReference type="Proteomes" id="UP000323454"/>
    </source>
</evidence>
<dbReference type="RefSeq" id="WP_149849910.1">
    <property type="nucleotide sequence ID" value="NZ_VUOB01000022.1"/>
</dbReference>
<evidence type="ECO:0000256" key="4">
    <source>
        <dbReference type="ARBA" id="ARBA00006641"/>
    </source>
</evidence>
<dbReference type="AlphaFoldDB" id="A0A5B2XEY7"/>
<dbReference type="InterPro" id="IPR036440">
    <property type="entry name" value="Peptidase_C15-like_sf"/>
</dbReference>
<keyword evidence="6 9" id="KW-0645">Protease</keyword>
<comment type="catalytic activity">
    <reaction evidence="1 9 10">
        <text>Release of an N-terminal pyroglutamyl group from a polypeptide, the second amino acid generally not being Pro.</text>
        <dbReference type="EC" id="3.4.19.3"/>
    </reaction>
</comment>
<dbReference type="Gene3D" id="3.40.630.20">
    <property type="entry name" value="Peptidase C15, pyroglutamyl peptidase I-like"/>
    <property type="match status" value="1"/>
</dbReference>
<dbReference type="OrthoDB" id="9779738at2"/>
<name>A0A5B2XEY7_9PSEU</name>
<organism evidence="11 12">
    <name type="scientific">Solihabitans fulvus</name>
    <dbReference type="NCBI Taxonomy" id="1892852"/>
    <lineage>
        <taxon>Bacteria</taxon>
        <taxon>Bacillati</taxon>
        <taxon>Actinomycetota</taxon>
        <taxon>Actinomycetes</taxon>
        <taxon>Pseudonocardiales</taxon>
        <taxon>Pseudonocardiaceae</taxon>
        <taxon>Solihabitans</taxon>
    </lineage>
</organism>
<dbReference type="PIRSF" id="PIRSF015592">
    <property type="entry name" value="Prld-crbxl_pptds"/>
    <property type="match status" value="1"/>
</dbReference>
<dbReference type="InterPro" id="IPR000816">
    <property type="entry name" value="Peptidase_C15"/>
</dbReference>
<keyword evidence="7 9" id="KW-0378">Hydrolase</keyword>
<dbReference type="PANTHER" id="PTHR23402">
    <property type="entry name" value="PROTEASE FAMILY C15 PYROGLUTAMYL-PEPTIDASE I-RELATED"/>
    <property type="match status" value="1"/>
</dbReference>
<evidence type="ECO:0000256" key="9">
    <source>
        <dbReference type="HAMAP-Rule" id="MF_00417"/>
    </source>
</evidence>
<keyword evidence="5 9" id="KW-0963">Cytoplasm</keyword>
<dbReference type="EC" id="3.4.19.3" evidence="9"/>
<protein>
    <recommendedName>
        <fullName evidence="9">Pyrrolidone-carboxylate peptidase</fullName>
        <ecNumber evidence="9">3.4.19.3</ecNumber>
    </recommendedName>
    <alternativeName>
        <fullName evidence="9">5-oxoprolyl-peptidase</fullName>
    </alternativeName>
    <alternativeName>
        <fullName evidence="9">Pyroglutamyl-peptidase I</fullName>
        <shortName evidence="9">PGP-I</shortName>
        <shortName evidence="9">Pyrase</shortName>
    </alternativeName>
</protein>
<dbReference type="EMBL" id="VUOB01000022">
    <property type="protein sequence ID" value="KAA2262327.1"/>
    <property type="molecule type" value="Genomic_DNA"/>
</dbReference>
<dbReference type="PROSITE" id="PS01334">
    <property type="entry name" value="PYRASE_CYS"/>
    <property type="match status" value="1"/>
</dbReference>
<dbReference type="InterPro" id="IPR033694">
    <property type="entry name" value="PGPEP1_Cys_AS"/>
</dbReference>
<comment type="similarity">
    <text evidence="4 9">Belongs to the peptidase C15 family.</text>
</comment>
<keyword evidence="8 9" id="KW-0788">Thiol protease</keyword>
<evidence type="ECO:0000256" key="2">
    <source>
        <dbReference type="ARBA" id="ARBA00002280"/>
    </source>
</evidence>